<evidence type="ECO:0000256" key="1">
    <source>
        <dbReference type="SAM" id="MobiDB-lite"/>
    </source>
</evidence>
<accession>A0A6A5VLW4</accession>
<feature type="compositionally biased region" description="Low complexity" evidence="1">
    <location>
        <begin position="1125"/>
        <end position="1207"/>
    </location>
</feature>
<feature type="compositionally biased region" description="Low complexity" evidence="1">
    <location>
        <begin position="225"/>
        <end position="235"/>
    </location>
</feature>
<evidence type="ECO:0000313" key="3">
    <source>
        <dbReference type="EMBL" id="KAF1977459.1"/>
    </source>
</evidence>
<feature type="region of interest" description="Disordered" evidence="1">
    <location>
        <begin position="766"/>
        <end position="786"/>
    </location>
</feature>
<sequence length="1385" mass="144081">MAILRALTFYALLLLQGGGVYGSLPVGRQVSVQSYDSSTSTSVPSAYPAPSPTYGTLTPPGGYTTTSSSEGYSGPGSPTTSSSVACATDKCSSTGFNSSYVLSTSTSDGGANSTTLTDSLSSSPSSSEGGTVATGTLSGGSSSVVTSVLSTVTTQGTSTNDVSSSSAVSTESNGQPSTTAVSSSATTSNLPTSASSNGQPSATAVSSSATTSNLPTSASSNGQPSTSILSSSGTSEALTSISLSNGQPSTTVPSTSGGSGNITSSSVPNTQPSTTALSLSELSGTLTWSSVGSRQSSLTLNPSIPGNSTVPSPTIFLTTSGPSGSSSQVSASSNGASETTSVISTSISTDTMSTASSSGMGSSTVVNGTSTSTSGPGNASEPTSLSATVSSGTSAGSTSTSFASTSSGPNQTASQTSAGSASSSLGSTSQSGIQTLPGFVSTSSSNEQTSLSSSQGASSSQQSASFSQGSLSPTPTPGESTTSQNTAPSATSSPTMVAPGSIGTTSHAPTTTVLGSVTSSNLSLTTSNGPTPTQTGLKKEIENDMDEVDHIIIIIGAWIKTPIPNPRDIIPVIDSILPKMDSLKSKLPQAPENDPECENGSVRLHKRFPPFNILGNTVKNAVQAVAKIGVTVGRLRAQLTKGVIDGIVQDLTDLGTLKDAMKKYDPMNDPCNTKSASSTVTFTSSPFSSCSAQTVSNCNVVCTATVTTTPLVGTKRQANDLCTTNCGPPIVTCGASTTTSTSVTTTTTTSQALCDNRCCKRYPSRTPPPVPTARPTSVASHGVSKRTLPNKNYPPFDGTVFGFVRDMCNDWSILSEIVTVWSLPFPTCSGASPVLRCDYPSYTSAVYSHSCIPTVRSFTQYNNKYNSQFLPYAYGSLALTEMISADPSIVPTTSFRARFTAGPFNVCFPGLYGCTMVIVVSRKYMWMAHFIENRSVYHPDRWENDIFRPLEWGGGGSDIPQNEGLRYLYEHTDVFAPNTYPKAFIVSPLKRKEEGEPQPNEYAYPNVVSQIQATLNRVLPVATVVQAPYCANCAQFWSFENDPPPPRRFVDEDHPFRTPFGKVLVTFDFNKYYTPKGCLPYAGYEFRVGEVENPFGVDEWAAFENQIPNDWNRKRQGASACSLPSSVTSTLSTSVSPSQSRSSASSGTGSTATTTASSAGSTSSGSNTTSKTSSAGSTSSATPSSTSSAGTTSSTSTSTTSTSATSTVPFSPPLPTIKVGKCGDEDCDCCLDYTSECQRLWCPLLGKTGDDCYTYCFSKQCFSNNAPSECHQNERCHRPTCPDKEGDPEKPVRHPGPITPKPCRGSTDCGCCQDFLDQCYNNWIPENFDKDRAYTFCFSEMCFNPASAEQCHPSPLAGECFFKWDCPNKKGETPKLGLPPRRRLA</sequence>
<dbReference type="OrthoDB" id="3886018at2759"/>
<feature type="compositionally biased region" description="Low complexity" evidence="1">
    <location>
        <begin position="201"/>
        <end position="212"/>
    </location>
</feature>
<keyword evidence="4" id="KW-1185">Reference proteome</keyword>
<feature type="signal peptide" evidence="2">
    <location>
        <begin position="1"/>
        <end position="22"/>
    </location>
</feature>
<proteinExistence type="predicted"/>
<feature type="compositionally biased region" description="Polar residues" evidence="1">
    <location>
        <begin position="189"/>
        <end position="200"/>
    </location>
</feature>
<reference evidence="3" key="1">
    <citation type="journal article" date="2020" name="Stud. Mycol.">
        <title>101 Dothideomycetes genomes: a test case for predicting lifestyles and emergence of pathogens.</title>
        <authorList>
            <person name="Haridas S."/>
            <person name="Albert R."/>
            <person name="Binder M."/>
            <person name="Bloem J."/>
            <person name="Labutti K."/>
            <person name="Salamov A."/>
            <person name="Andreopoulos B."/>
            <person name="Baker S."/>
            <person name="Barry K."/>
            <person name="Bills G."/>
            <person name="Bluhm B."/>
            <person name="Cannon C."/>
            <person name="Castanera R."/>
            <person name="Culley D."/>
            <person name="Daum C."/>
            <person name="Ezra D."/>
            <person name="Gonzalez J."/>
            <person name="Henrissat B."/>
            <person name="Kuo A."/>
            <person name="Liang C."/>
            <person name="Lipzen A."/>
            <person name="Lutzoni F."/>
            <person name="Magnuson J."/>
            <person name="Mondo S."/>
            <person name="Nolan M."/>
            <person name="Ohm R."/>
            <person name="Pangilinan J."/>
            <person name="Park H.-J."/>
            <person name="Ramirez L."/>
            <person name="Alfaro M."/>
            <person name="Sun H."/>
            <person name="Tritt A."/>
            <person name="Yoshinaga Y."/>
            <person name="Zwiers L.-H."/>
            <person name="Turgeon B."/>
            <person name="Goodwin S."/>
            <person name="Spatafora J."/>
            <person name="Crous P."/>
            <person name="Grigoriev I."/>
        </authorList>
    </citation>
    <scope>NUCLEOTIDE SEQUENCE</scope>
    <source>
        <strain evidence="3">CBS 107.79</strain>
    </source>
</reference>
<organism evidence="3 4">
    <name type="scientific">Bimuria novae-zelandiae CBS 107.79</name>
    <dbReference type="NCBI Taxonomy" id="1447943"/>
    <lineage>
        <taxon>Eukaryota</taxon>
        <taxon>Fungi</taxon>
        <taxon>Dikarya</taxon>
        <taxon>Ascomycota</taxon>
        <taxon>Pezizomycotina</taxon>
        <taxon>Dothideomycetes</taxon>
        <taxon>Pleosporomycetidae</taxon>
        <taxon>Pleosporales</taxon>
        <taxon>Massarineae</taxon>
        <taxon>Didymosphaeriaceae</taxon>
        <taxon>Bimuria</taxon>
    </lineage>
</organism>
<feature type="region of interest" description="Disordered" evidence="1">
    <location>
        <begin position="107"/>
        <end position="275"/>
    </location>
</feature>
<evidence type="ECO:0000313" key="4">
    <source>
        <dbReference type="Proteomes" id="UP000800036"/>
    </source>
</evidence>
<name>A0A6A5VLW4_9PLEO</name>
<dbReference type="Proteomes" id="UP000800036">
    <property type="component" value="Unassembled WGS sequence"/>
</dbReference>
<gene>
    <name evidence="3" type="ORF">BU23DRAFT_659857</name>
</gene>
<feature type="compositionally biased region" description="Polar residues" evidence="1">
    <location>
        <begin position="213"/>
        <end position="224"/>
    </location>
</feature>
<feature type="region of interest" description="Disordered" evidence="1">
    <location>
        <begin position="295"/>
        <end position="513"/>
    </location>
</feature>
<feature type="compositionally biased region" description="Low complexity" evidence="1">
    <location>
        <begin position="37"/>
        <end position="83"/>
    </location>
</feature>
<feature type="chain" id="PRO_5025562768" evidence="2">
    <location>
        <begin position="23"/>
        <end position="1385"/>
    </location>
</feature>
<feature type="compositionally biased region" description="Polar residues" evidence="1">
    <location>
        <begin position="295"/>
        <end position="319"/>
    </location>
</feature>
<evidence type="ECO:0000256" key="2">
    <source>
        <dbReference type="SAM" id="SignalP"/>
    </source>
</evidence>
<feature type="compositionally biased region" description="Low complexity" evidence="1">
    <location>
        <begin position="441"/>
        <end position="483"/>
    </location>
</feature>
<feature type="compositionally biased region" description="Low complexity" evidence="1">
    <location>
        <begin position="113"/>
        <end position="188"/>
    </location>
</feature>
<feature type="compositionally biased region" description="Polar residues" evidence="1">
    <location>
        <begin position="236"/>
        <end position="245"/>
    </location>
</feature>
<dbReference type="EMBL" id="ML976663">
    <property type="protein sequence ID" value="KAF1977459.1"/>
    <property type="molecule type" value="Genomic_DNA"/>
</dbReference>
<feature type="region of interest" description="Disordered" evidence="1">
    <location>
        <begin position="37"/>
        <end position="84"/>
    </location>
</feature>
<protein>
    <submittedName>
        <fullName evidence="3">Uncharacterized protein</fullName>
    </submittedName>
</protein>
<feature type="compositionally biased region" description="Low complexity" evidence="1">
    <location>
        <begin position="246"/>
        <end position="266"/>
    </location>
</feature>
<feature type="region of interest" description="Disordered" evidence="1">
    <location>
        <begin position="1116"/>
        <end position="1210"/>
    </location>
</feature>
<feature type="compositionally biased region" description="Low complexity" evidence="1">
    <location>
        <begin position="320"/>
        <end position="432"/>
    </location>
</feature>
<keyword evidence="2" id="KW-0732">Signal</keyword>
<feature type="compositionally biased region" description="Polar residues" evidence="1">
    <location>
        <begin position="484"/>
        <end position="495"/>
    </location>
</feature>